<protein>
    <recommendedName>
        <fullName evidence="3">DUF2188 domain-containing protein</fullName>
    </recommendedName>
</protein>
<name>A0A9X3MU89_9ACTN</name>
<dbReference type="Pfam" id="PF09954">
    <property type="entry name" value="DUF2188"/>
    <property type="match status" value="1"/>
</dbReference>
<sequence>MAAELHVLPHASTGGWTVDTAGSVPAWFATLGEAQQAALRQAGARDTPVFLHDRYHRVRPLFTRRGSGQA</sequence>
<organism evidence="1 2">
    <name type="scientific">Solirubrobacter ginsenosidimutans</name>
    <dbReference type="NCBI Taxonomy" id="490573"/>
    <lineage>
        <taxon>Bacteria</taxon>
        <taxon>Bacillati</taxon>
        <taxon>Actinomycetota</taxon>
        <taxon>Thermoleophilia</taxon>
        <taxon>Solirubrobacterales</taxon>
        <taxon>Solirubrobacteraceae</taxon>
        <taxon>Solirubrobacter</taxon>
    </lineage>
</organism>
<reference evidence="1" key="1">
    <citation type="submission" date="2022-10" db="EMBL/GenBank/DDBJ databases">
        <title>The WGS of Solirubrobacter ginsenosidimutans DSM 21036.</title>
        <authorList>
            <person name="Jiang Z."/>
        </authorList>
    </citation>
    <scope>NUCLEOTIDE SEQUENCE</scope>
    <source>
        <strain evidence="1">DSM 21036</strain>
    </source>
</reference>
<evidence type="ECO:0008006" key="3">
    <source>
        <dbReference type="Google" id="ProtNLM"/>
    </source>
</evidence>
<proteinExistence type="predicted"/>
<evidence type="ECO:0000313" key="2">
    <source>
        <dbReference type="Proteomes" id="UP001149140"/>
    </source>
</evidence>
<keyword evidence="2" id="KW-1185">Reference proteome</keyword>
<dbReference type="AlphaFoldDB" id="A0A9X3MU89"/>
<dbReference type="Proteomes" id="UP001149140">
    <property type="component" value="Unassembled WGS sequence"/>
</dbReference>
<dbReference type="EMBL" id="JAPDOD010000020">
    <property type="protein sequence ID" value="MDA0162714.1"/>
    <property type="molecule type" value="Genomic_DNA"/>
</dbReference>
<comment type="caution">
    <text evidence="1">The sequence shown here is derived from an EMBL/GenBank/DDBJ whole genome shotgun (WGS) entry which is preliminary data.</text>
</comment>
<gene>
    <name evidence="1" type="ORF">OM076_20750</name>
</gene>
<dbReference type="InterPro" id="IPR018691">
    <property type="entry name" value="DUF2188"/>
</dbReference>
<accession>A0A9X3MU89</accession>
<evidence type="ECO:0000313" key="1">
    <source>
        <dbReference type="EMBL" id="MDA0162714.1"/>
    </source>
</evidence>
<dbReference type="RefSeq" id="WP_270041951.1">
    <property type="nucleotide sequence ID" value="NZ_JAPDOD010000020.1"/>
</dbReference>